<accession>A0AAE3WES8</accession>
<dbReference type="EMBL" id="JANHAX010000004">
    <property type="protein sequence ID" value="MDQ2091035.1"/>
    <property type="molecule type" value="Genomic_DNA"/>
</dbReference>
<keyword evidence="3" id="KW-1185">Reference proteome</keyword>
<dbReference type="NCBIfam" id="NF047646">
    <property type="entry name" value="REP_Tyr_transpos"/>
    <property type="match status" value="1"/>
</dbReference>
<dbReference type="InterPro" id="IPR052715">
    <property type="entry name" value="RAYT_transposase"/>
</dbReference>
<evidence type="ECO:0000313" key="2">
    <source>
        <dbReference type="EMBL" id="MDQ2091035.1"/>
    </source>
</evidence>
<dbReference type="PANTHER" id="PTHR36966:SF1">
    <property type="entry name" value="REP-ASSOCIATED TYROSINE TRANSPOSASE"/>
    <property type="match status" value="1"/>
</dbReference>
<dbReference type="GO" id="GO:0006313">
    <property type="term" value="P:DNA transposition"/>
    <property type="evidence" value="ECO:0007669"/>
    <property type="project" value="InterPro"/>
</dbReference>
<dbReference type="AlphaFoldDB" id="A0AAE3WES8"/>
<dbReference type="SMART" id="SM01321">
    <property type="entry name" value="Y1_Tnp"/>
    <property type="match status" value="1"/>
</dbReference>
<dbReference type="Proteomes" id="UP001226762">
    <property type="component" value="Unassembled WGS sequence"/>
</dbReference>
<dbReference type="Gene3D" id="3.30.70.1290">
    <property type="entry name" value="Transposase IS200-like"/>
    <property type="match status" value="1"/>
</dbReference>
<protein>
    <submittedName>
        <fullName evidence="2">Transposase</fullName>
    </submittedName>
</protein>
<dbReference type="SUPFAM" id="SSF143422">
    <property type="entry name" value="Transposase IS200-like"/>
    <property type="match status" value="1"/>
</dbReference>
<dbReference type="PANTHER" id="PTHR36966">
    <property type="entry name" value="REP-ASSOCIATED TYROSINE TRANSPOSASE"/>
    <property type="match status" value="1"/>
</dbReference>
<evidence type="ECO:0000259" key="1">
    <source>
        <dbReference type="SMART" id="SM01321"/>
    </source>
</evidence>
<dbReference type="GO" id="GO:0004803">
    <property type="term" value="F:transposase activity"/>
    <property type="evidence" value="ECO:0007669"/>
    <property type="project" value="InterPro"/>
</dbReference>
<name>A0AAE3WES8_9RHOB</name>
<reference evidence="2" key="2">
    <citation type="submission" date="2023-02" db="EMBL/GenBank/DDBJ databases">
        <title>'Rhodoalgimonas zhirmunskyi' gen. nov., isolated from a red alga.</title>
        <authorList>
            <person name="Nedashkovskaya O.I."/>
            <person name="Otstavnykh N.Y."/>
            <person name="Bystritskaya E.P."/>
            <person name="Balabanova L.A."/>
            <person name="Isaeva M.P."/>
        </authorList>
    </citation>
    <scope>NUCLEOTIDE SEQUENCE</scope>
    <source>
        <strain evidence="2">KCTC 52189</strain>
    </source>
</reference>
<dbReference type="InterPro" id="IPR002686">
    <property type="entry name" value="Transposase_17"/>
</dbReference>
<dbReference type="InterPro" id="IPR036515">
    <property type="entry name" value="Transposase_17_sf"/>
</dbReference>
<proteinExistence type="predicted"/>
<gene>
    <name evidence="2" type="ORF">NO357_14110</name>
</gene>
<reference evidence="2" key="1">
    <citation type="submission" date="2022-07" db="EMBL/GenBank/DDBJ databases">
        <authorList>
            <person name="Otstavnykh N."/>
            <person name="Isaeva M."/>
            <person name="Bystritskaya E."/>
        </authorList>
    </citation>
    <scope>NUCLEOTIDE SEQUENCE</scope>
    <source>
        <strain evidence="2">KCTC 52189</strain>
    </source>
</reference>
<evidence type="ECO:0000313" key="3">
    <source>
        <dbReference type="Proteomes" id="UP001226762"/>
    </source>
</evidence>
<comment type="caution">
    <text evidence="2">The sequence shown here is derived from an EMBL/GenBank/DDBJ whole genome shotgun (WGS) entry which is preliminary data.</text>
</comment>
<organism evidence="2 3">
    <name type="scientific">Marimonas arenosa</name>
    <dbReference type="NCBI Taxonomy" id="1795305"/>
    <lineage>
        <taxon>Bacteria</taxon>
        <taxon>Pseudomonadati</taxon>
        <taxon>Pseudomonadota</taxon>
        <taxon>Alphaproteobacteria</taxon>
        <taxon>Rhodobacterales</taxon>
        <taxon>Paracoccaceae</taxon>
        <taxon>Marimonas</taxon>
    </lineage>
</organism>
<sequence>MSRYLRPRVFGATIFFTVNMQQRGSDVLVREIDRLRRAVRQTRAERPFRIDAWVVLPDHLHAVWTLPERDSDYAVRWGAIKARFTMSLRGAGFSPPSELPVVLSGRYAGLKPGLRHNKRERGVWQRRFWEHHIRNEAESAACVRYCHINPVKHGLVERPQEWLYSSVHRDIRHERYEPA</sequence>
<dbReference type="RefSeq" id="WP_306736323.1">
    <property type="nucleotide sequence ID" value="NZ_JANHAX010000004.1"/>
</dbReference>
<dbReference type="GO" id="GO:0043565">
    <property type="term" value="F:sequence-specific DNA binding"/>
    <property type="evidence" value="ECO:0007669"/>
    <property type="project" value="TreeGrafter"/>
</dbReference>
<feature type="domain" description="Transposase IS200-like" evidence="1">
    <location>
        <begin position="9"/>
        <end position="149"/>
    </location>
</feature>